<feature type="transmembrane region" description="Helical" evidence="2">
    <location>
        <begin position="12"/>
        <end position="33"/>
    </location>
</feature>
<dbReference type="STRING" id="267212.GCA_001063965_01652"/>
<dbReference type="SUPFAM" id="SSF54523">
    <property type="entry name" value="Pili subunits"/>
    <property type="match status" value="1"/>
</dbReference>
<comment type="subunit">
    <text evidence="1">The pili are polar flexible filaments of about 5.4 nanometers diameter and 2.5 micrometers average length; they consist of only a single polypeptide chain arranged in a helical configuration of five subunits per turn in the assembled pilus.</text>
</comment>
<organism evidence="3 4">
    <name type="scientific">Neisseria bacilliformis ATCC BAA-1200</name>
    <dbReference type="NCBI Taxonomy" id="888742"/>
    <lineage>
        <taxon>Bacteria</taxon>
        <taxon>Pseudomonadati</taxon>
        <taxon>Pseudomonadota</taxon>
        <taxon>Betaproteobacteria</taxon>
        <taxon>Neisseriales</taxon>
        <taxon>Neisseriaceae</taxon>
        <taxon>Neisseria</taxon>
    </lineage>
</organism>
<dbReference type="InterPro" id="IPR045584">
    <property type="entry name" value="Pilin-like"/>
</dbReference>
<dbReference type="RefSeq" id="WP_007342504.1">
    <property type="nucleotide sequence ID" value="NZ_GL878494.1"/>
</dbReference>
<dbReference type="AlphaFoldDB" id="F2BCK8"/>
<name>F2BCK8_9NEIS</name>
<dbReference type="Pfam" id="PF07963">
    <property type="entry name" value="N_methyl"/>
    <property type="match status" value="1"/>
</dbReference>
<comment type="caution">
    <text evidence="3">The sequence shown here is derived from an EMBL/GenBank/DDBJ whole genome shotgun (WGS) entry which is preliminary data.</text>
</comment>
<dbReference type="Pfam" id="PF16732">
    <property type="entry name" value="ComP_DUS"/>
    <property type="match status" value="1"/>
</dbReference>
<reference evidence="3 4" key="1">
    <citation type="submission" date="2011-02" db="EMBL/GenBank/DDBJ databases">
        <authorList>
            <person name="Muzny D."/>
            <person name="Qin X."/>
            <person name="Deng J."/>
            <person name="Jiang H."/>
            <person name="Liu Y."/>
            <person name="Qu J."/>
            <person name="Song X.-Z."/>
            <person name="Zhang L."/>
            <person name="Thornton R."/>
            <person name="Coyle M."/>
            <person name="Francisco L."/>
            <person name="Jackson L."/>
            <person name="Javaid M."/>
            <person name="Korchina V."/>
            <person name="Kovar C."/>
            <person name="Mata R."/>
            <person name="Mathew T."/>
            <person name="Ngo R."/>
            <person name="Nguyen L."/>
            <person name="Nguyen N."/>
            <person name="Okwuonu G."/>
            <person name="Ongeri F."/>
            <person name="Pham C."/>
            <person name="Simmons D."/>
            <person name="Wilczek-Boney K."/>
            <person name="Hale W."/>
            <person name="Jakkamsetti A."/>
            <person name="Pham P."/>
            <person name="Ruth R."/>
            <person name="San Lucas F."/>
            <person name="Warren J."/>
            <person name="Zhang J."/>
            <person name="Zhao Z."/>
            <person name="Zhou C."/>
            <person name="Zhu D."/>
            <person name="Lee S."/>
            <person name="Bess C."/>
            <person name="Blankenburg K."/>
            <person name="Forbes L."/>
            <person name="Fu Q."/>
            <person name="Gubbala S."/>
            <person name="Hirani K."/>
            <person name="Jayaseelan J.C."/>
            <person name="Lara F."/>
            <person name="Munidasa M."/>
            <person name="Palculict T."/>
            <person name="Patil S."/>
            <person name="Pu L.-L."/>
            <person name="Saada N."/>
            <person name="Tang L."/>
            <person name="Weissenberger G."/>
            <person name="Zhu Y."/>
            <person name="Hemphill L."/>
            <person name="Shang Y."/>
            <person name="Youmans B."/>
            <person name="Ayvaz T."/>
            <person name="Ross M."/>
            <person name="Santibanez J."/>
            <person name="Aqrawi P."/>
            <person name="Gross S."/>
            <person name="Joshi V."/>
            <person name="Fowler G."/>
            <person name="Nazareth L."/>
            <person name="Reid J."/>
            <person name="Worley K."/>
            <person name="Petrosino J."/>
            <person name="Highlander S."/>
            <person name="Gibbs R."/>
        </authorList>
    </citation>
    <scope>NUCLEOTIDE SEQUENCE [LARGE SCALE GENOMIC DNA]</scope>
    <source>
        <strain evidence="3 4">ATCC BAA-1200</strain>
    </source>
</reference>
<keyword evidence="4" id="KW-1185">Reference proteome</keyword>
<protein>
    <submittedName>
        <fullName evidence="3">Pilin</fullName>
    </submittedName>
</protein>
<dbReference type="InterPro" id="IPR012902">
    <property type="entry name" value="N_methyl_site"/>
</dbReference>
<dbReference type="NCBIfam" id="TIGR02532">
    <property type="entry name" value="IV_pilin_GFxxxE"/>
    <property type="match status" value="1"/>
</dbReference>
<keyword evidence="2" id="KW-0812">Transmembrane</keyword>
<dbReference type="InterPro" id="IPR031982">
    <property type="entry name" value="PilE-like"/>
</dbReference>
<proteinExistence type="predicted"/>
<sequence length="155" mass="17369">MKQRFLHKGFTLTELMITIAVLAILAAIAFPSYQKHVRDTRLRQASAALLDNAHALEQFYAQHRSFKTNSTTWANLSVPKTDHFCMRMQGDARGALDDSFTVKAVAFDQKNEPRVLRINQDMILTVCESTASSCGETAPYFSNANGTDKNCTVYE</sequence>
<keyword evidence="2" id="KW-0472">Membrane</keyword>
<evidence type="ECO:0000256" key="1">
    <source>
        <dbReference type="ARBA" id="ARBA00011156"/>
    </source>
</evidence>
<dbReference type="PANTHER" id="PTHR30093:SF47">
    <property type="entry name" value="TYPE IV PILUS NON-CORE MINOR PILIN PILE"/>
    <property type="match status" value="1"/>
</dbReference>
<evidence type="ECO:0000313" key="3">
    <source>
        <dbReference type="EMBL" id="EGF10825.1"/>
    </source>
</evidence>
<dbReference type="Gene3D" id="3.30.700.50">
    <property type="match status" value="1"/>
</dbReference>
<accession>F2BCK8</accession>
<dbReference type="GO" id="GO:0043683">
    <property type="term" value="P:type IV pilus assembly"/>
    <property type="evidence" value="ECO:0007669"/>
    <property type="project" value="InterPro"/>
</dbReference>
<dbReference type="HOGENOM" id="CLU_091705_6_2_4"/>
<evidence type="ECO:0000313" key="4">
    <source>
        <dbReference type="Proteomes" id="UP000004105"/>
    </source>
</evidence>
<dbReference type="Proteomes" id="UP000004105">
    <property type="component" value="Unassembled WGS sequence"/>
</dbReference>
<dbReference type="PANTHER" id="PTHR30093">
    <property type="entry name" value="GENERAL SECRETION PATHWAY PROTEIN G"/>
    <property type="match status" value="1"/>
</dbReference>
<keyword evidence="2" id="KW-1133">Transmembrane helix</keyword>
<dbReference type="OrthoDB" id="8595466at2"/>
<gene>
    <name evidence="3" type="ORF">HMPREF9123_1496</name>
</gene>
<evidence type="ECO:0000256" key="2">
    <source>
        <dbReference type="SAM" id="Phobius"/>
    </source>
</evidence>
<dbReference type="EMBL" id="AFAY01000030">
    <property type="protein sequence ID" value="EGF10825.1"/>
    <property type="molecule type" value="Genomic_DNA"/>
</dbReference>